<accession>A0A7W8Q3E9</accession>
<protein>
    <submittedName>
        <fullName evidence="1">Uncharacterized protein</fullName>
    </submittedName>
</protein>
<gene>
    <name evidence="1" type="ORF">HDG40_000769</name>
</gene>
<name>A0A7W8Q3E9_PARAM</name>
<reference evidence="1 2" key="1">
    <citation type="submission" date="2020-08" db="EMBL/GenBank/DDBJ databases">
        <title>Genomic Encyclopedia of Type Strains, Phase IV (KMG-V): Genome sequencing to study the core and pangenomes of soil and plant-associated prokaryotes.</title>
        <authorList>
            <person name="Whitman W."/>
        </authorList>
    </citation>
    <scope>NUCLEOTIDE SEQUENCE [LARGE SCALE GENOMIC DNA]</scope>
    <source>
        <strain evidence="1 2">JPY158</strain>
    </source>
</reference>
<dbReference type="EMBL" id="JACHDD010000001">
    <property type="protein sequence ID" value="MBB5422628.1"/>
    <property type="molecule type" value="Genomic_DNA"/>
</dbReference>
<keyword evidence="2" id="KW-1185">Reference proteome</keyword>
<sequence>MKRSDRNHSRNPPSIELDAPAPSIIALKAKIPDLIPNLQRTTAIPPFSRRICVAENRRFGADAQRCDGQSTRLAGTPGTLNDRRECSRAKMGTSATLLERRVTLPIVLGRRMNADTPTARIFVYLDMSVRMKDEGHRSEADLNVSTINLRPALDEGSYLGFSQHHIPTARHKISCTLKVNVVGYRDPESSGRFDEVVGAHFLDGRVANPLRSPNPSILIRSTLIVFNFSKKR</sequence>
<organism evidence="1 2">
    <name type="scientific">Paraburkholderia atlantica</name>
    <dbReference type="NCBI Taxonomy" id="2654982"/>
    <lineage>
        <taxon>Bacteria</taxon>
        <taxon>Pseudomonadati</taxon>
        <taxon>Pseudomonadota</taxon>
        <taxon>Betaproteobacteria</taxon>
        <taxon>Burkholderiales</taxon>
        <taxon>Burkholderiaceae</taxon>
        <taxon>Paraburkholderia</taxon>
    </lineage>
</organism>
<proteinExistence type="predicted"/>
<dbReference type="AlphaFoldDB" id="A0A7W8Q3E9"/>
<evidence type="ECO:0000313" key="1">
    <source>
        <dbReference type="EMBL" id="MBB5422628.1"/>
    </source>
</evidence>
<evidence type="ECO:0000313" key="2">
    <source>
        <dbReference type="Proteomes" id="UP000592780"/>
    </source>
</evidence>
<comment type="caution">
    <text evidence="1">The sequence shown here is derived from an EMBL/GenBank/DDBJ whole genome shotgun (WGS) entry which is preliminary data.</text>
</comment>
<dbReference type="Proteomes" id="UP000592780">
    <property type="component" value="Unassembled WGS sequence"/>
</dbReference>